<comment type="subcellular location">
    <subcellularLocation>
        <location evidence="1">Cell membrane</location>
        <topology evidence="1">Multi-pass membrane protein</topology>
    </subcellularLocation>
</comment>
<keyword evidence="4 10" id="KW-0812">Transmembrane</keyword>
<sequence>MTRLSSLEAVPPSWRWSLSLRQRLMLGLLLLLLSTSGGLGWMATQRATSALIDQVEQTLPLMAQDAARLVSSRIETQLGRLSELARREMLIEAGSAGKMAFLEASSARLGYLGMGWVDRQGVAHYPDGTTADLAQRDYIQRAFAGEANISEVLISRVINRPVIMLAAPIEHQGEVVAVLIARMDATLLSDITDDLGLGEQGSAFMLNQRGELIASPDRERVMAQERPMEALSATDEVNREAYRRLLAEDQLVVQMTGHTGRQWVGAVRLPERGWVLAVVAQEEEVLAGLVALRWTLLLTTLIFTLVGAVFAFWLSLAIIRPVRQVARTLEEISQGDGDLTVRLPVQGRDEITELSQHFNHFVGKIEMVVADVKASVSTITIAAQEIAAGNADLSERTEEQASSLEETASSLEELTATVKHNAEHAGQAKQLAMQAHQNAVKGGEQSQQAIQMMEAISSSSAKIADITSLIDSIAFQTNILALNAAVEAARAGEQGRGFAVVAAEVRALAQRSAAATKDIKQLIDASVAQVEQGRGLVDATGDTIAATLGSVKQVSQIMSEISAASVEQSQGIEQVNQAVLQMDNVTQQNAALVEEAAAAAESLEEQAVALREAVASFTVSASIEQS</sequence>
<accession>A0ABW8PYJ3</accession>
<feature type="coiled-coil region" evidence="9">
    <location>
        <begin position="575"/>
        <end position="613"/>
    </location>
</feature>
<dbReference type="Pfam" id="PF02743">
    <property type="entry name" value="dCache_1"/>
    <property type="match status" value="1"/>
</dbReference>
<evidence type="ECO:0000256" key="9">
    <source>
        <dbReference type="SAM" id="Coils"/>
    </source>
</evidence>
<dbReference type="InterPro" id="IPR033479">
    <property type="entry name" value="dCache_1"/>
</dbReference>
<evidence type="ECO:0000256" key="3">
    <source>
        <dbReference type="ARBA" id="ARBA00022481"/>
    </source>
</evidence>
<dbReference type="Pfam" id="PF00015">
    <property type="entry name" value="MCPsignal"/>
    <property type="match status" value="1"/>
</dbReference>
<name>A0ABW8PYJ3_9GAMM</name>
<dbReference type="InterPro" id="IPR004089">
    <property type="entry name" value="MCPsignal_dom"/>
</dbReference>
<evidence type="ECO:0000256" key="2">
    <source>
        <dbReference type="ARBA" id="ARBA00022475"/>
    </source>
</evidence>
<dbReference type="PANTHER" id="PTHR43531">
    <property type="entry name" value="PROTEIN ICFG"/>
    <property type="match status" value="1"/>
</dbReference>
<dbReference type="PANTHER" id="PTHR43531:SF14">
    <property type="entry name" value="METHYL-ACCEPTING CHEMOTAXIS PROTEIN I-RELATED"/>
    <property type="match status" value="1"/>
</dbReference>
<dbReference type="SUPFAM" id="SSF58104">
    <property type="entry name" value="Methyl-accepting chemotaxis protein (MCP) signaling domain"/>
    <property type="match status" value="1"/>
</dbReference>
<evidence type="ECO:0000256" key="8">
    <source>
        <dbReference type="PROSITE-ProRule" id="PRU00284"/>
    </source>
</evidence>
<evidence type="ECO:0000256" key="10">
    <source>
        <dbReference type="SAM" id="Phobius"/>
    </source>
</evidence>
<evidence type="ECO:0000256" key="5">
    <source>
        <dbReference type="ARBA" id="ARBA00022989"/>
    </source>
</evidence>
<keyword evidence="6 10" id="KW-0472">Membrane</keyword>
<keyword evidence="14" id="KW-1185">Reference proteome</keyword>
<dbReference type="PROSITE" id="PS50885">
    <property type="entry name" value="HAMP"/>
    <property type="match status" value="1"/>
</dbReference>
<keyword evidence="2" id="KW-1003">Cell membrane</keyword>
<evidence type="ECO:0000256" key="6">
    <source>
        <dbReference type="ARBA" id="ARBA00023136"/>
    </source>
</evidence>
<evidence type="ECO:0000259" key="11">
    <source>
        <dbReference type="PROSITE" id="PS50111"/>
    </source>
</evidence>
<evidence type="ECO:0000256" key="7">
    <source>
        <dbReference type="ARBA" id="ARBA00029447"/>
    </source>
</evidence>
<dbReference type="Gene3D" id="1.10.287.950">
    <property type="entry name" value="Methyl-accepting chemotaxis protein"/>
    <property type="match status" value="1"/>
</dbReference>
<evidence type="ECO:0000259" key="12">
    <source>
        <dbReference type="PROSITE" id="PS50885"/>
    </source>
</evidence>
<dbReference type="Pfam" id="PF00672">
    <property type="entry name" value="HAMP"/>
    <property type="match status" value="1"/>
</dbReference>
<organism evidence="13 14">
    <name type="scientific">Marinospirillum alkalitolerans</name>
    <dbReference type="NCBI Taxonomy" id="3123374"/>
    <lineage>
        <taxon>Bacteria</taxon>
        <taxon>Pseudomonadati</taxon>
        <taxon>Pseudomonadota</taxon>
        <taxon>Gammaproteobacteria</taxon>
        <taxon>Oceanospirillales</taxon>
        <taxon>Oceanospirillaceae</taxon>
        <taxon>Marinospirillum</taxon>
    </lineage>
</organism>
<evidence type="ECO:0000313" key="14">
    <source>
        <dbReference type="Proteomes" id="UP001621714"/>
    </source>
</evidence>
<dbReference type="RefSeq" id="WP_405340044.1">
    <property type="nucleotide sequence ID" value="NZ_JBANFI010000005.1"/>
</dbReference>
<protein>
    <submittedName>
        <fullName evidence="13">Methyl-accepting chemotaxis protein</fullName>
    </submittedName>
</protein>
<dbReference type="InterPro" id="IPR003660">
    <property type="entry name" value="HAMP_dom"/>
</dbReference>
<keyword evidence="5 10" id="KW-1133">Transmembrane helix</keyword>
<comment type="caution">
    <text evidence="13">The sequence shown here is derived from an EMBL/GenBank/DDBJ whole genome shotgun (WGS) entry which is preliminary data.</text>
</comment>
<keyword evidence="9" id="KW-0175">Coiled coil</keyword>
<gene>
    <name evidence="13" type="ORF">V6U78_10015</name>
</gene>
<reference evidence="13 14" key="1">
    <citation type="submission" date="2024-02" db="EMBL/GenBank/DDBJ databases">
        <title>Marinospirillum sp. MEB 164 isolated from Lonar lake sediment.</title>
        <authorList>
            <person name="Joshi A."/>
            <person name="Thite S."/>
        </authorList>
    </citation>
    <scope>NUCLEOTIDE SEQUENCE [LARGE SCALE GENOMIC DNA]</scope>
    <source>
        <strain evidence="13 14">MEB164</strain>
    </source>
</reference>
<feature type="domain" description="HAMP" evidence="12">
    <location>
        <begin position="316"/>
        <end position="370"/>
    </location>
</feature>
<keyword evidence="3" id="KW-0488">Methylation</keyword>
<dbReference type="PROSITE" id="PS50111">
    <property type="entry name" value="CHEMOTAXIS_TRANSDUC_2"/>
    <property type="match status" value="1"/>
</dbReference>
<dbReference type="Gene3D" id="3.30.450.20">
    <property type="entry name" value="PAS domain"/>
    <property type="match status" value="1"/>
</dbReference>
<dbReference type="EMBL" id="JBANFI010000005">
    <property type="protein sequence ID" value="MFK7161370.1"/>
    <property type="molecule type" value="Genomic_DNA"/>
</dbReference>
<dbReference type="CDD" id="cd12914">
    <property type="entry name" value="PDC1_DGC_like"/>
    <property type="match status" value="1"/>
</dbReference>
<dbReference type="InterPro" id="IPR051310">
    <property type="entry name" value="MCP_chemotaxis"/>
</dbReference>
<proteinExistence type="inferred from homology"/>
<evidence type="ECO:0000256" key="1">
    <source>
        <dbReference type="ARBA" id="ARBA00004651"/>
    </source>
</evidence>
<keyword evidence="8" id="KW-0807">Transducer</keyword>
<dbReference type="CDD" id="cd12912">
    <property type="entry name" value="PDC2_MCP_like"/>
    <property type="match status" value="1"/>
</dbReference>
<comment type="similarity">
    <text evidence="7">Belongs to the methyl-accepting chemotaxis (MCP) protein family.</text>
</comment>
<dbReference type="SMART" id="SM00283">
    <property type="entry name" value="MA"/>
    <property type="match status" value="1"/>
</dbReference>
<feature type="domain" description="Methyl-accepting transducer" evidence="11">
    <location>
        <begin position="375"/>
        <end position="604"/>
    </location>
</feature>
<evidence type="ECO:0000313" key="13">
    <source>
        <dbReference type="EMBL" id="MFK7161370.1"/>
    </source>
</evidence>
<evidence type="ECO:0000256" key="4">
    <source>
        <dbReference type="ARBA" id="ARBA00022692"/>
    </source>
</evidence>
<dbReference type="SMART" id="SM00304">
    <property type="entry name" value="HAMP"/>
    <property type="match status" value="1"/>
</dbReference>
<dbReference type="Proteomes" id="UP001621714">
    <property type="component" value="Unassembled WGS sequence"/>
</dbReference>
<feature type="transmembrane region" description="Helical" evidence="10">
    <location>
        <begin position="294"/>
        <end position="319"/>
    </location>
</feature>
<dbReference type="CDD" id="cd06225">
    <property type="entry name" value="HAMP"/>
    <property type="match status" value="1"/>
</dbReference>
<dbReference type="CDD" id="cd11386">
    <property type="entry name" value="MCP_signal"/>
    <property type="match status" value="1"/>
</dbReference>